<dbReference type="PROSITE" id="PS50234">
    <property type="entry name" value="VWFA"/>
    <property type="match status" value="1"/>
</dbReference>
<dbReference type="InterPro" id="IPR050525">
    <property type="entry name" value="ECM_Assembly_Org"/>
</dbReference>
<evidence type="ECO:0000259" key="2">
    <source>
        <dbReference type="PROSITE" id="PS50234"/>
    </source>
</evidence>
<organism evidence="3">
    <name type="scientific">Colubraria reticulata</name>
    <dbReference type="NCBI Taxonomy" id="604273"/>
    <lineage>
        <taxon>Eukaryota</taxon>
        <taxon>Metazoa</taxon>
        <taxon>Spiralia</taxon>
        <taxon>Lophotrochozoa</taxon>
        <taxon>Mollusca</taxon>
        <taxon>Gastropoda</taxon>
        <taxon>Caenogastropoda</taxon>
        <taxon>Neogastropoda</taxon>
        <taxon>Buccinoidea</taxon>
        <taxon>Buccinidae</taxon>
        <taxon>Colubraria</taxon>
    </lineage>
</organism>
<dbReference type="EMBL" id="OR651427">
    <property type="protein sequence ID" value="WNX29090.1"/>
    <property type="molecule type" value="mRNA"/>
</dbReference>
<keyword evidence="1" id="KW-0732">Signal</keyword>
<dbReference type="SUPFAM" id="SSF53300">
    <property type="entry name" value="vWA-like"/>
    <property type="match status" value="2"/>
</dbReference>
<dbReference type="PRINTS" id="PR00453">
    <property type="entry name" value="VWFADOMAIN"/>
</dbReference>
<sequence>MFACILMMVITLGISAGEPPVGDSMDDEILKECQNQQSDIYFLLDSSSSQSLSDFQKLKDFVVSFVKQLDIGPNTTRVGLGLFASDFFAQFDLGQHSNKNAVIQAVQGVNFTGGGTYTSRGLRGMRTSGFEDGVVRKKATKIGVVVTDGRTRHRTDTLAEASELEDMGVWLFAIGVGSRVDERELSIFSSEPHREFLRYVPTFDDLAAPDLLSHLASSACNLQPPHADNAMCGGDQKADILFVYNAVAMTPSNLSDVQAFTVNLIRNFSMTSGKVRVGLVSEGRQGGDIALSQYIRKEDIVWALKHQRRSEIAELLRKVRQQGYKAHFGGRTNAKKFAIIFMNDADITIDAMVEAQIMTYNDVIVYVIEVGLDLPESGFNKYPWLRSRLGHVLKFASYAELLNPTGREEREKFIKKLCRYM</sequence>
<dbReference type="PANTHER" id="PTHR24020">
    <property type="entry name" value="COLLAGEN ALPHA"/>
    <property type="match status" value="1"/>
</dbReference>
<dbReference type="InterPro" id="IPR002035">
    <property type="entry name" value="VWF_A"/>
</dbReference>
<feature type="chain" id="PRO_5041742093" evidence="1">
    <location>
        <begin position="18"/>
        <end position="421"/>
    </location>
</feature>
<dbReference type="SMART" id="SM00327">
    <property type="entry name" value="VWA"/>
    <property type="match status" value="1"/>
</dbReference>
<evidence type="ECO:0000256" key="1">
    <source>
        <dbReference type="SAM" id="SignalP"/>
    </source>
</evidence>
<protein>
    <submittedName>
        <fullName evidence="3">VWACP-7</fullName>
    </submittedName>
</protein>
<name>A0AA96ZPA2_9CAEN</name>
<dbReference type="Pfam" id="PF00092">
    <property type="entry name" value="VWA"/>
    <property type="match status" value="2"/>
</dbReference>
<dbReference type="InterPro" id="IPR036465">
    <property type="entry name" value="vWFA_dom_sf"/>
</dbReference>
<dbReference type="Gene3D" id="3.40.50.410">
    <property type="entry name" value="von Willebrand factor, type A domain"/>
    <property type="match status" value="2"/>
</dbReference>
<feature type="signal peptide" evidence="1">
    <location>
        <begin position="1"/>
        <end position="17"/>
    </location>
</feature>
<feature type="domain" description="VWFA" evidence="2">
    <location>
        <begin position="39"/>
        <end position="215"/>
    </location>
</feature>
<proteinExistence type="evidence at transcript level"/>
<dbReference type="PANTHER" id="PTHR24020:SF20">
    <property type="entry name" value="PH DOMAIN-CONTAINING PROTEIN"/>
    <property type="match status" value="1"/>
</dbReference>
<accession>A0AA96ZPA2</accession>
<evidence type="ECO:0000313" key="3">
    <source>
        <dbReference type="EMBL" id="WNX29090.1"/>
    </source>
</evidence>
<reference evidence="3" key="1">
    <citation type="submission" date="2023-10" db="EMBL/GenBank/DDBJ databases">
        <title>A vampire's tale: a novel family of anti-platelet proteins from the marine snail Cumia reticulata.</title>
        <authorList>
            <person name="Modica M.V."/>
            <person name="Gerdol M."/>
            <person name="Fracarossi D."/>
            <person name="Cervelli M."/>
            <person name="Reinoso Sanchez J.F."/>
            <person name="Leone S."/>
            <person name="Tartaglia G."/>
            <person name="Milanetti E."/>
            <person name="Vassalli Q.A."/>
            <person name="Ruggeri Z.M."/>
            <person name="Oliverio M."/>
        </authorList>
    </citation>
    <scope>NUCLEOTIDE SEQUENCE</scope>
</reference>
<dbReference type="AlphaFoldDB" id="A0AA96ZPA2"/>